<evidence type="ECO:0000259" key="2">
    <source>
        <dbReference type="Pfam" id="PF01757"/>
    </source>
</evidence>
<feature type="transmembrane region" description="Helical" evidence="1">
    <location>
        <begin position="304"/>
        <end position="326"/>
    </location>
</feature>
<feature type="transmembrane region" description="Helical" evidence="1">
    <location>
        <begin position="163"/>
        <end position="185"/>
    </location>
</feature>
<evidence type="ECO:0000313" key="4">
    <source>
        <dbReference type="Proteomes" id="UP001285263"/>
    </source>
</evidence>
<protein>
    <submittedName>
        <fullName evidence="3">Acyltransferase</fullName>
        <ecNumber evidence="3">2.3.-.-</ecNumber>
    </submittedName>
</protein>
<keyword evidence="1" id="KW-0812">Transmembrane</keyword>
<feature type="transmembrane region" description="Helical" evidence="1">
    <location>
        <begin position="197"/>
        <end position="215"/>
    </location>
</feature>
<dbReference type="GO" id="GO:0016746">
    <property type="term" value="F:acyltransferase activity"/>
    <property type="evidence" value="ECO:0007669"/>
    <property type="project" value="UniProtKB-KW"/>
</dbReference>
<keyword evidence="1" id="KW-0472">Membrane</keyword>
<proteinExistence type="predicted"/>
<keyword evidence="4" id="KW-1185">Reference proteome</keyword>
<evidence type="ECO:0000256" key="1">
    <source>
        <dbReference type="SAM" id="Phobius"/>
    </source>
</evidence>
<accession>A0ABU5DRI5</accession>
<feature type="transmembrane region" description="Helical" evidence="1">
    <location>
        <begin position="79"/>
        <end position="97"/>
    </location>
</feature>
<feature type="transmembrane region" description="Helical" evidence="1">
    <location>
        <begin position="109"/>
        <end position="127"/>
    </location>
</feature>
<feature type="transmembrane region" description="Helical" evidence="1">
    <location>
        <begin position="134"/>
        <end position="151"/>
    </location>
</feature>
<dbReference type="Proteomes" id="UP001285263">
    <property type="component" value="Unassembled WGS sequence"/>
</dbReference>
<dbReference type="EMBL" id="JAXCLA010000012">
    <property type="protein sequence ID" value="MDY0748933.1"/>
    <property type="molecule type" value="Genomic_DNA"/>
</dbReference>
<reference evidence="3 4" key="1">
    <citation type="submission" date="2023-11" db="EMBL/GenBank/DDBJ databases">
        <title>Paucibacter sp. nov., isolated from fresh soil in Korea.</title>
        <authorList>
            <person name="Le N.T.T."/>
        </authorList>
    </citation>
    <scope>NUCLEOTIDE SEQUENCE [LARGE SCALE GENOMIC DNA]</scope>
    <source>
        <strain evidence="3 4">R3-3</strain>
    </source>
</reference>
<feature type="transmembrane region" description="Helical" evidence="1">
    <location>
        <begin position="40"/>
        <end position="59"/>
    </location>
</feature>
<dbReference type="PANTHER" id="PTHR23028:SF53">
    <property type="entry name" value="ACYL_TRANSF_3 DOMAIN-CONTAINING PROTEIN"/>
    <property type="match status" value="1"/>
</dbReference>
<dbReference type="InterPro" id="IPR002656">
    <property type="entry name" value="Acyl_transf_3_dom"/>
</dbReference>
<dbReference type="InterPro" id="IPR050879">
    <property type="entry name" value="Acyltransferase_3"/>
</dbReference>
<dbReference type="RefSeq" id="WP_320426903.1">
    <property type="nucleotide sequence ID" value="NZ_JAXCLA010000012.1"/>
</dbReference>
<gene>
    <name evidence="3" type="ORF">SNE35_30830</name>
</gene>
<dbReference type="EC" id="2.3.-.-" evidence="3"/>
<keyword evidence="3" id="KW-0012">Acyltransferase</keyword>
<dbReference type="PANTHER" id="PTHR23028">
    <property type="entry name" value="ACETYLTRANSFERASE"/>
    <property type="match status" value="1"/>
</dbReference>
<comment type="caution">
    <text evidence="3">The sequence shown here is derived from an EMBL/GenBank/DDBJ whole genome shotgun (WGS) entry which is preliminary data.</text>
</comment>
<evidence type="ECO:0000313" key="3">
    <source>
        <dbReference type="EMBL" id="MDY0748933.1"/>
    </source>
</evidence>
<feature type="transmembrane region" description="Helical" evidence="1">
    <location>
        <begin position="235"/>
        <end position="255"/>
    </location>
</feature>
<keyword evidence="3" id="KW-0808">Transferase</keyword>
<feature type="transmembrane region" description="Helical" evidence="1">
    <location>
        <begin position="275"/>
        <end position="292"/>
    </location>
</feature>
<keyword evidence="1" id="KW-1133">Transmembrane helix</keyword>
<name>A0ABU5DRI5_9BURK</name>
<feature type="domain" description="Acyltransferase 3" evidence="2">
    <location>
        <begin position="6"/>
        <end position="321"/>
    </location>
</feature>
<organism evidence="3 4">
    <name type="scientific">Roseateles agri</name>
    <dbReference type="NCBI Taxonomy" id="3098619"/>
    <lineage>
        <taxon>Bacteria</taxon>
        <taxon>Pseudomonadati</taxon>
        <taxon>Pseudomonadota</taxon>
        <taxon>Betaproteobacteria</taxon>
        <taxon>Burkholderiales</taxon>
        <taxon>Sphaerotilaceae</taxon>
        <taxon>Roseateles</taxon>
    </lineage>
</organism>
<dbReference type="Pfam" id="PF01757">
    <property type="entry name" value="Acyl_transf_3"/>
    <property type="match status" value="1"/>
</dbReference>
<sequence length="352" mass="38001">MTPRNTAIQGLRAACVLAVFAYHVIHAKLWDGAPPLADGLRYGVEVFFMISGYVIVLSLRRHASVGAFLRDRALRIFPLWLPLALAMLAAGYVGYLHGGKLPPALAEPWTLPLSLLIAAPVLPVPGIHPAQWSLSYELCFYGIAALAWRLGSSSTWRIAAWGLPALLFVGLFPRALFFVPGAMVALAEPWLRLHAKALRWGVLGLLVAWPAWLATGVDAAGWDRSLLGFARDGDLPLAVAAFAGALAFFASIVVAPPDRGWLERPALQWLGKVSYSFYLVHPIVLAGVKHGLLPVLQLEGGPAALVMAAVGLPLSCLASWATWALLEVRLRRWLAHRSTAPALHLDPLGSKQ</sequence>